<dbReference type="OrthoDB" id="164831at2"/>
<proteinExistence type="predicted"/>
<evidence type="ECO:0000256" key="1">
    <source>
        <dbReference type="SAM" id="MobiDB-lite"/>
    </source>
</evidence>
<dbReference type="AlphaFoldDB" id="A0A0N7F561"/>
<gene>
    <name evidence="3" type="ORF">AOZ06_46525</name>
</gene>
<keyword evidence="2" id="KW-1133">Transmembrane helix</keyword>
<dbReference type="Pfam" id="PF11303">
    <property type="entry name" value="DUF3105"/>
    <property type="match status" value="1"/>
</dbReference>
<keyword evidence="2" id="KW-0472">Membrane</keyword>
<feature type="transmembrane region" description="Helical" evidence="2">
    <location>
        <begin position="38"/>
        <end position="60"/>
    </location>
</feature>
<accession>A0A0N7F561</accession>
<evidence type="ECO:0000313" key="4">
    <source>
        <dbReference type="Proteomes" id="UP000063699"/>
    </source>
</evidence>
<evidence type="ECO:0000256" key="2">
    <source>
        <dbReference type="SAM" id="Phobius"/>
    </source>
</evidence>
<name>A0A0N7F561_9PSEU</name>
<protein>
    <recommendedName>
        <fullName evidence="5">DUF3105 domain-containing protein</fullName>
    </recommendedName>
</protein>
<keyword evidence="2" id="KW-0812">Transmembrane</keyword>
<feature type="region of interest" description="Disordered" evidence="1">
    <location>
        <begin position="1"/>
        <end position="28"/>
    </location>
</feature>
<dbReference type="KEGG" id="kphy:AOZ06_46525"/>
<dbReference type="STRING" id="860235.AOZ06_46525"/>
<feature type="region of interest" description="Disordered" evidence="1">
    <location>
        <begin position="215"/>
        <end position="298"/>
    </location>
</feature>
<sequence length="298" mass="31497">MASGTKNKSGGSKSAKGGGRNSVKAMRSAAAVKKPKPWGTLAIIIGLVVLAVGVIGYSVLQVNKVTAWVPSESNQDPSDDISGVTKVKYEAAIHVKGNQRVAYDQSPPFGGPHDEVWADCNGMVYPNPVRSENMVHMMEHGAIWIAYNPDKVKGADLDVLKGKVTGQDFIAMSPYPGLDKGFAVQSWGHQLKLDNVNDERVDQFIRSLKRNNYQFPEPQARCDTIPGSFDPTNPPPFDSSPMPADAVKMDGTGASKGQVNNGQEAPPPAPSGSQAPPATGAPSGAQQPPASGSQQPTR</sequence>
<dbReference type="InterPro" id="IPR021454">
    <property type="entry name" value="DUF3105"/>
</dbReference>
<feature type="compositionally biased region" description="Low complexity" evidence="1">
    <location>
        <begin position="1"/>
        <end position="15"/>
    </location>
</feature>
<organism evidence="3 4">
    <name type="scientific">Kibdelosporangium phytohabitans</name>
    <dbReference type="NCBI Taxonomy" id="860235"/>
    <lineage>
        <taxon>Bacteria</taxon>
        <taxon>Bacillati</taxon>
        <taxon>Actinomycetota</taxon>
        <taxon>Actinomycetes</taxon>
        <taxon>Pseudonocardiales</taxon>
        <taxon>Pseudonocardiaceae</taxon>
        <taxon>Kibdelosporangium</taxon>
    </lineage>
</organism>
<dbReference type="Proteomes" id="UP000063699">
    <property type="component" value="Chromosome"/>
</dbReference>
<dbReference type="RefSeq" id="WP_054295224.1">
    <property type="nucleotide sequence ID" value="NZ_CP012752.1"/>
</dbReference>
<evidence type="ECO:0008006" key="5">
    <source>
        <dbReference type="Google" id="ProtNLM"/>
    </source>
</evidence>
<keyword evidence="4" id="KW-1185">Reference proteome</keyword>
<dbReference type="EMBL" id="CP012752">
    <property type="protein sequence ID" value="ALG13335.1"/>
    <property type="molecule type" value="Genomic_DNA"/>
</dbReference>
<reference evidence="3 4" key="1">
    <citation type="submission" date="2015-07" db="EMBL/GenBank/DDBJ databases">
        <title>Genome sequencing of Kibdelosporangium phytohabitans.</title>
        <authorList>
            <person name="Qin S."/>
            <person name="Xing K."/>
        </authorList>
    </citation>
    <scope>NUCLEOTIDE SEQUENCE [LARGE SCALE GENOMIC DNA]</scope>
    <source>
        <strain evidence="3 4">KLBMP1111</strain>
    </source>
</reference>
<feature type="compositionally biased region" description="Low complexity" evidence="1">
    <location>
        <begin position="271"/>
        <end position="298"/>
    </location>
</feature>
<evidence type="ECO:0000313" key="3">
    <source>
        <dbReference type="EMBL" id="ALG13335.1"/>
    </source>
</evidence>